<feature type="transmembrane region" description="Helical" evidence="7">
    <location>
        <begin position="252"/>
        <end position="270"/>
    </location>
</feature>
<evidence type="ECO:0000256" key="3">
    <source>
        <dbReference type="ARBA" id="ARBA00022475"/>
    </source>
</evidence>
<evidence type="ECO:0000256" key="2">
    <source>
        <dbReference type="ARBA" id="ARBA00022448"/>
    </source>
</evidence>
<organism evidence="9 10">
    <name type="scientific">Cuneatibacter caecimuris</name>
    <dbReference type="NCBI Taxonomy" id="1796618"/>
    <lineage>
        <taxon>Bacteria</taxon>
        <taxon>Bacillati</taxon>
        <taxon>Bacillota</taxon>
        <taxon>Clostridia</taxon>
        <taxon>Lachnospirales</taxon>
        <taxon>Lachnospiraceae</taxon>
        <taxon>Cuneatibacter</taxon>
    </lineage>
</organism>
<feature type="transmembrane region" description="Helical" evidence="7">
    <location>
        <begin position="119"/>
        <end position="138"/>
    </location>
</feature>
<evidence type="ECO:0000313" key="9">
    <source>
        <dbReference type="EMBL" id="RZT02765.1"/>
    </source>
</evidence>
<protein>
    <submittedName>
        <fullName evidence="9">Carbohydrate ABC transporter membrane protein 2 (CUT1 family)</fullName>
    </submittedName>
</protein>
<keyword evidence="3" id="KW-1003">Cell membrane</keyword>
<comment type="caution">
    <text evidence="9">The sequence shown here is derived from an EMBL/GenBank/DDBJ whole genome shotgun (WGS) entry which is preliminary data.</text>
</comment>
<comment type="subcellular location">
    <subcellularLocation>
        <location evidence="1 7">Cell membrane</location>
        <topology evidence="1 7">Multi-pass membrane protein</topology>
    </subcellularLocation>
</comment>
<keyword evidence="10" id="KW-1185">Reference proteome</keyword>
<sequence>MAETKVRVKPKMTAGKLIGKIFLYLALILGALVMLVPFIWMLSASLKTSSTVFEIPFRLIPETLHWENYSRIWTAQPLGLGFFNTTKLTLCTMILQITTSSFAAYAFAKLEFKGRDLLFMLYVMTISIPWQVYMVPQFKMMTAFSLTNSHLGIILMHAFTAMGVFMMRQFYMGIPNELIEAARIDGLSEYGIWWRIMLPLSKPAVATLAITSFTFEWNDFMGPLIYLTDSKLKTLQLMLRSFNTQYTTSYELIMAAATVALIPVFIVFIFTQRYFVEGVATSGLKG</sequence>
<evidence type="ECO:0000313" key="10">
    <source>
        <dbReference type="Proteomes" id="UP000292927"/>
    </source>
</evidence>
<comment type="similarity">
    <text evidence="7">Belongs to the binding-protein-dependent transport system permease family.</text>
</comment>
<feature type="transmembrane region" description="Helical" evidence="7">
    <location>
        <begin position="87"/>
        <end position="107"/>
    </location>
</feature>
<keyword evidence="5 7" id="KW-1133">Transmembrane helix</keyword>
<dbReference type="EMBL" id="SGXF01000001">
    <property type="protein sequence ID" value="RZT02765.1"/>
    <property type="molecule type" value="Genomic_DNA"/>
</dbReference>
<dbReference type="CDD" id="cd06261">
    <property type="entry name" value="TM_PBP2"/>
    <property type="match status" value="1"/>
</dbReference>
<dbReference type="GO" id="GO:0055085">
    <property type="term" value="P:transmembrane transport"/>
    <property type="evidence" value="ECO:0007669"/>
    <property type="project" value="InterPro"/>
</dbReference>
<evidence type="ECO:0000259" key="8">
    <source>
        <dbReference type="PROSITE" id="PS50928"/>
    </source>
</evidence>
<proteinExistence type="inferred from homology"/>
<evidence type="ECO:0000256" key="7">
    <source>
        <dbReference type="RuleBase" id="RU363032"/>
    </source>
</evidence>
<dbReference type="PROSITE" id="PS50928">
    <property type="entry name" value="ABC_TM1"/>
    <property type="match status" value="1"/>
</dbReference>
<dbReference type="AlphaFoldDB" id="A0A4Q7PQG7"/>
<evidence type="ECO:0000256" key="1">
    <source>
        <dbReference type="ARBA" id="ARBA00004651"/>
    </source>
</evidence>
<dbReference type="Gene3D" id="1.10.3720.10">
    <property type="entry name" value="MetI-like"/>
    <property type="match status" value="1"/>
</dbReference>
<dbReference type="Pfam" id="PF00528">
    <property type="entry name" value="BPD_transp_1"/>
    <property type="match status" value="1"/>
</dbReference>
<evidence type="ECO:0000256" key="6">
    <source>
        <dbReference type="ARBA" id="ARBA00023136"/>
    </source>
</evidence>
<dbReference type="Proteomes" id="UP000292927">
    <property type="component" value="Unassembled WGS sequence"/>
</dbReference>
<feature type="domain" description="ABC transmembrane type-1" evidence="8">
    <location>
        <begin position="82"/>
        <end position="271"/>
    </location>
</feature>
<feature type="transmembrane region" description="Helical" evidence="7">
    <location>
        <begin position="21"/>
        <end position="42"/>
    </location>
</feature>
<dbReference type="GO" id="GO:0005886">
    <property type="term" value="C:plasma membrane"/>
    <property type="evidence" value="ECO:0007669"/>
    <property type="project" value="UniProtKB-SubCell"/>
</dbReference>
<dbReference type="InterPro" id="IPR000515">
    <property type="entry name" value="MetI-like"/>
</dbReference>
<keyword evidence="2 7" id="KW-0813">Transport</keyword>
<name>A0A4Q7PQG7_9FIRM</name>
<evidence type="ECO:0000256" key="5">
    <source>
        <dbReference type="ARBA" id="ARBA00022989"/>
    </source>
</evidence>
<keyword evidence="6 7" id="KW-0472">Membrane</keyword>
<gene>
    <name evidence="9" type="ORF">EV209_0890</name>
</gene>
<dbReference type="PANTHER" id="PTHR43744:SF12">
    <property type="entry name" value="ABC TRANSPORTER PERMEASE PROTEIN MG189-RELATED"/>
    <property type="match status" value="1"/>
</dbReference>
<dbReference type="RefSeq" id="WP_330520816.1">
    <property type="nucleotide sequence ID" value="NZ_SGXF01000001.1"/>
</dbReference>
<dbReference type="PANTHER" id="PTHR43744">
    <property type="entry name" value="ABC TRANSPORTER PERMEASE PROTEIN MG189-RELATED-RELATED"/>
    <property type="match status" value="1"/>
</dbReference>
<feature type="transmembrane region" description="Helical" evidence="7">
    <location>
        <begin position="150"/>
        <end position="171"/>
    </location>
</feature>
<accession>A0A4Q7PQG7</accession>
<dbReference type="SUPFAM" id="SSF161098">
    <property type="entry name" value="MetI-like"/>
    <property type="match status" value="1"/>
</dbReference>
<evidence type="ECO:0000256" key="4">
    <source>
        <dbReference type="ARBA" id="ARBA00022692"/>
    </source>
</evidence>
<feature type="transmembrane region" description="Helical" evidence="7">
    <location>
        <begin position="192"/>
        <end position="215"/>
    </location>
</feature>
<dbReference type="InterPro" id="IPR035906">
    <property type="entry name" value="MetI-like_sf"/>
</dbReference>
<reference evidence="9 10" key="1">
    <citation type="submission" date="2019-02" db="EMBL/GenBank/DDBJ databases">
        <title>Genomic Encyclopedia of Type Strains, Phase IV (KMG-IV): sequencing the most valuable type-strain genomes for metagenomic binning, comparative biology and taxonomic classification.</title>
        <authorList>
            <person name="Goeker M."/>
        </authorList>
    </citation>
    <scope>NUCLEOTIDE SEQUENCE [LARGE SCALE GENOMIC DNA]</scope>
    <source>
        <strain evidence="9 10">DSM 29486</strain>
    </source>
</reference>
<keyword evidence="4 7" id="KW-0812">Transmembrane</keyword>